<dbReference type="SUPFAM" id="SSF57701">
    <property type="entry name" value="Zn2/Cys6 DNA-binding domain"/>
    <property type="match status" value="1"/>
</dbReference>
<feature type="region of interest" description="Disordered" evidence="5">
    <location>
        <begin position="969"/>
        <end position="996"/>
    </location>
</feature>
<dbReference type="InterPro" id="IPR036864">
    <property type="entry name" value="Zn2-C6_fun-type_DNA-bd_sf"/>
</dbReference>
<dbReference type="CDD" id="cd00067">
    <property type="entry name" value="GAL4"/>
    <property type="match status" value="1"/>
</dbReference>
<protein>
    <recommendedName>
        <fullName evidence="6">Zn(2)-C6 fungal-type domain-containing protein</fullName>
    </recommendedName>
</protein>
<evidence type="ECO:0000259" key="6">
    <source>
        <dbReference type="PROSITE" id="PS50048"/>
    </source>
</evidence>
<sequence>MEPPPTGPPGTSPYPAQMEPPPSPPRGHSPPLNVVEETSVKPGPRKRKKPEDGGEVQPRRLRRLHEACARCRRKKIKCDSKHPSCSACEASGVECNQEDRHRQTLKPRGYTELIEAQIDKCAALLNKFIPGFKLEYIDYHLSNYGVVPVPPPDAQALQYPLQFAPPHEMHGVPPPQHGIPPGMRPPGPPGPHEPHPDQRYPTPPVAGPSGPVNFPRPMYEDGRHQESPGPRDSLREHESRDRSTYSTHDIPQGPPPMPPAARIQGKLVRVDKAGNVIPEGVTPDPLSNDLSNPEGLIKAFGVSKTIAKSLRPDEPIQDDVLAGMSQDRHKAFEENIPKHWIPTPLKRSEKSIQQRPFFLPRKREDATAFVDCYFTNLNPYRPVFVREEFMQMLDALYDSLDESKAASIDPKYVDLSMDSGFLCSVYLVIGLGTLCEESKRGHSRQPRTTPDWPDSETFYDYALSLKPDLPNSITTLQALILLHWYLYTERHGKALWRIVGNMVRLAVELGLHHDPSDQVIFTSEESQLRMRLWSICVMHDRDTSIIFGRPLAIQPADFNTAAPSRFIEIPGSNEPVAVFSEHVDISAELVHIQAEVINSLYRPGILTGEQVVLRAIDVERSLEQWRRKLPPMYQKLFTGHSHLDMDQRVNIVTSTINTDRGITMLKYGILRMCLLRAVFNNKTVSAHLRYKSLHDAVIMAHNVLVLHAQLTSFPEVAFFVAPIPIHIAAMIILFAAISKVETLAWGLAKEDIALALKLVPLFRWRWGARARAQQQGTYPLVSRLAIKVFGSEVAAEQGPISPPILLDEMYWLSNDVLRSDRPPKIEEVWNPPASGVKPTPSGLGAAHHEQRRHVPIPTSLQQQQDLFVAATSGAPFTNYAQDSLIDIDRPDDGNRHADPTEAYDSETIAALMTHLGDQQTPIDVNTAAAEAHPDPEQLGVIHDALRAASGHTRGGAEPDEMYDVWHKVPREYQGDVSQDAPGEQDMSMQDIQQEYQ</sequence>
<keyword evidence="3" id="KW-0238">DNA-binding</keyword>
<dbReference type="Proteomes" id="UP000886523">
    <property type="component" value="Unassembled WGS sequence"/>
</dbReference>
<keyword evidence="4" id="KW-0539">Nucleus</keyword>
<dbReference type="PROSITE" id="PS50048">
    <property type="entry name" value="ZN2_CY6_FUNGAL_2"/>
    <property type="match status" value="1"/>
</dbReference>
<dbReference type="GO" id="GO:0008270">
    <property type="term" value="F:zinc ion binding"/>
    <property type="evidence" value="ECO:0007669"/>
    <property type="project" value="InterPro"/>
</dbReference>
<dbReference type="GO" id="GO:0000981">
    <property type="term" value="F:DNA-binding transcription factor activity, RNA polymerase II-specific"/>
    <property type="evidence" value="ECO:0007669"/>
    <property type="project" value="InterPro"/>
</dbReference>
<reference evidence="7" key="1">
    <citation type="journal article" date="2020" name="Nat. Commun.">
        <title>Large-scale genome sequencing of mycorrhizal fungi provides insights into the early evolution of symbiotic traits.</title>
        <authorList>
            <person name="Miyauchi S."/>
            <person name="Kiss E."/>
            <person name="Kuo A."/>
            <person name="Drula E."/>
            <person name="Kohler A."/>
            <person name="Sanchez-Garcia M."/>
            <person name="Morin E."/>
            <person name="Andreopoulos B."/>
            <person name="Barry K.W."/>
            <person name="Bonito G."/>
            <person name="Buee M."/>
            <person name="Carver A."/>
            <person name="Chen C."/>
            <person name="Cichocki N."/>
            <person name="Clum A."/>
            <person name="Culley D."/>
            <person name="Crous P.W."/>
            <person name="Fauchery L."/>
            <person name="Girlanda M."/>
            <person name="Hayes R.D."/>
            <person name="Keri Z."/>
            <person name="LaButti K."/>
            <person name="Lipzen A."/>
            <person name="Lombard V."/>
            <person name="Magnuson J."/>
            <person name="Maillard F."/>
            <person name="Murat C."/>
            <person name="Nolan M."/>
            <person name="Ohm R.A."/>
            <person name="Pangilinan J."/>
            <person name="Pereira M.F."/>
            <person name="Perotto S."/>
            <person name="Peter M."/>
            <person name="Pfister S."/>
            <person name="Riley R."/>
            <person name="Sitrit Y."/>
            <person name="Stielow J.B."/>
            <person name="Szollosi G."/>
            <person name="Zifcakova L."/>
            <person name="Stursova M."/>
            <person name="Spatafora J.W."/>
            <person name="Tedersoo L."/>
            <person name="Vaario L.M."/>
            <person name="Yamada A."/>
            <person name="Yan M."/>
            <person name="Wang P."/>
            <person name="Xu J."/>
            <person name="Bruns T."/>
            <person name="Baldrian P."/>
            <person name="Vilgalys R."/>
            <person name="Dunand C."/>
            <person name="Henrissat B."/>
            <person name="Grigoriev I.V."/>
            <person name="Hibbett D."/>
            <person name="Nagy L.G."/>
            <person name="Martin F.M."/>
        </authorList>
    </citation>
    <scope>NUCLEOTIDE SEQUENCE</scope>
    <source>
        <strain evidence="7">UP504</strain>
    </source>
</reference>
<feature type="domain" description="Zn(2)-C6 fungal-type" evidence="6">
    <location>
        <begin position="67"/>
        <end position="95"/>
    </location>
</feature>
<name>A0A9P6BB73_9AGAM</name>
<proteinExistence type="predicted"/>
<dbReference type="Gene3D" id="4.10.240.10">
    <property type="entry name" value="Zn(2)-C6 fungal-type DNA-binding domain"/>
    <property type="match status" value="1"/>
</dbReference>
<evidence type="ECO:0000313" key="8">
    <source>
        <dbReference type="Proteomes" id="UP000886523"/>
    </source>
</evidence>
<dbReference type="CDD" id="cd12148">
    <property type="entry name" value="fungal_TF_MHR"/>
    <property type="match status" value="1"/>
</dbReference>
<feature type="region of interest" description="Disordered" evidence="5">
    <location>
        <begin position="1"/>
        <end position="58"/>
    </location>
</feature>
<feature type="compositionally biased region" description="Pro residues" evidence="5">
    <location>
        <begin position="1"/>
        <end position="28"/>
    </location>
</feature>
<evidence type="ECO:0000256" key="1">
    <source>
        <dbReference type="ARBA" id="ARBA00004123"/>
    </source>
</evidence>
<keyword evidence="2" id="KW-0479">Metal-binding</keyword>
<dbReference type="GO" id="GO:0006351">
    <property type="term" value="P:DNA-templated transcription"/>
    <property type="evidence" value="ECO:0007669"/>
    <property type="project" value="InterPro"/>
</dbReference>
<gene>
    <name evidence="7" type="ORF">BS47DRAFT_1378674</name>
</gene>
<feature type="region of interest" description="Disordered" evidence="5">
    <location>
        <begin position="164"/>
        <end position="261"/>
    </location>
</feature>
<organism evidence="7 8">
    <name type="scientific">Hydnum rufescens UP504</name>
    <dbReference type="NCBI Taxonomy" id="1448309"/>
    <lineage>
        <taxon>Eukaryota</taxon>
        <taxon>Fungi</taxon>
        <taxon>Dikarya</taxon>
        <taxon>Basidiomycota</taxon>
        <taxon>Agaricomycotina</taxon>
        <taxon>Agaricomycetes</taxon>
        <taxon>Cantharellales</taxon>
        <taxon>Hydnaceae</taxon>
        <taxon>Hydnum</taxon>
    </lineage>
</organism>
<dbReference type="InterPro" id="IPR050987">
    <property type="entry name" value="AtrR-like"/>
</dbReference>
<comment type="subcellular location">
    <subcellularLocation>
        <location evidence="1">Nucleus</location>
    </subcellularLocation>
</comment>
<feature type="compositionally biased region" description="Basic and acidic residues" evidence="5">
    <location>
        <begin position="232"/>
        <end position="243"/>
    </location>
</feature>
<dbReference type="PROSITE" id="PS00463">
    <property type="entry name" value="ZN2_CY6_FUNGAL_1"/>
    <property type="match status" value="1"/>
</dbReference>
<evidence type="ECO:0000313" key="7">
    <source>
        <dbReference type="EMBL" id="KAF9520907.1"/>
    </source>
</evidence>
<feature type="region of interest" description="Disordered" evidence="5">
    <location>
        <begin position="828"/>
        <end position="850"/>
    </location>
</feature>
<dbReference type="InterPro" id="IPR007219">
    <property type="entry name" value="XnlR_reg_dom"/>
</dbReference>
<comment type="caution">
    <text evidence="7">The sequence shown here is derived from an EMBL/GenBank/DDBJ whole genome shotgun (WGS) entry which is preliminary data.</text>
</comment>
<evidence type="ECO:0000256" key="5">
    <source>
        <dbReference type="SAM" id="MobiDB-lite"/>
    </source>
</evidence>
<dbReference type="SMART" id="SM00066">
    <property type="entry name" value="GAL4"/>
    <property type="match status" value="1"/>
</dbReference>
<dbReference type="PANTHER" id="PTHR46910:SF3">
    <property type="entry name" value="HALOTOLERANCE PROTEIN 9-RELATED"/>
    <property type="match status" value="1"/>
</dbReference>
<feature type="compositionally biased region" description="Polar residues" evidence="5">
    <location>
        <begin position="986"/>
        <end position="996"/>
    </location>
</feature>
<evidence type="ECO:0000256" key="4">
    <source>
        <dbReference type="ARBA" id="ARBA00023242"/>
    </source>
</evidence>
<dbReference type="InterPro" id="IPR001138">
    <property type="entry name" value="Zn2Cys6_DnaBD"/>
</dbReference>
<dbReference type="Pfam" id="PF04082">
    <property type="entry name" value="Fungal_trans"/>
    <property type="match status" value="1"/>
</dbReference>
<keyword evidence="8" id="KW-1185">Reference proteome</keyword>
<dbReference type="PANTHER" id="PTHR46910">
    <property type="entry name" value="TRANSCRIPTION FACTOR PDR1"/>
    <property type="match status" value="1"/>
</dbReference>
<dbReference type="GO" id="GO:0005634">
    <property type="term" value="C:nucleus"/>
    <property type="evidence" value="ECO:0007669"/>
    <property type="project" value="UniProtKB-SubCell"/>
</dbReference>
<dbReference type="GO" id="GO:0003677">
    <property type="term" value="F:DNA binding"/>
    <property type="evidence" value="ECO:0007669"/>
    <property type="project" value="UniProtKB-KW"/>
</dbReference>
<dbReference type="AlphaFoldDB" id="A0A9P6BB73"/>
<accession>A0A9P6BB73</accession>
<dbReference type="EMBL" id="MU128910">
    <property type="protein sequence ID" value="KAF9520907.1"/>
    <property type="molecule type" value="Genomic_DNA"/>
</dbReference>
<dbReference type="Pfam" id="PF00172">
    <property type="entry name" value="Zn_clus"/>
    <property type="match status" value="1"/>
</dbReference>
<evidence type="ECO:0000256" key="3">
    <source>
        <dbReference type="ARBA" id="ARBA00023125"/>
    </source>
</evidence>
<dbReference type="OrthoDB" id="4064873at2759"/>
<dbReference type="SMART" id="SM00906">
    <property type="entry name" value="Fungal_trans"/>
    <property type="match status" value="1"/>
</dbReference>
<evidence type="ECO:0000256" key="2">
    <source>
        <dbReference type="ARBA" id="ARBA00022723"/>
    </source>
</evidence>
<feature type="compositionally biased region" description="Pro residues" evidence="5">
    <location>
        <begin position="172"/>
        <end position="191"/>
    </location>
</feature>